<accession>A0A810QDP2</accession>
<name>A0A810QDP2_9FIRM</name>
<evidence type="ECO:0000256" key="1">
    <source>
        <dbReference type="SAM" id="Coils"/>
    </source>
</evidence>
<organism evidence="2 3">
    <name type="scientific">Pusillibacter faecalis</name>
    <dbReference type="NCBI Taxonomy" id="2714358"/>
    <lineage>
        <taxon>Bacteria</taxon>
        <taxon>Bacillati</taxon>
        <taxon>Bacillota</taxon>
        <taxon>Clostridia</taxon>
        <taxon>Eubacteriales</taxon>
        <taxon>Oscillospiraceae</taxon>
        <taxon>Pusillibacter</taxon>
    </lineage>
</organism>
<dbReference type="EMBL" id="AP023420">
    <property type="protein sequence ID" value="BCK83811.1"/>
    <property type="molecule type" value="Genomic_DNA"/>
</dbReference>
<keyword evidence="1" id="KW-0175">Coiled coil</keyword>
<dbReference type="Proteomes" id="UP000679848">
    <property type="component" value="Chromosome"/>
</dbReference>
<reference evidence="2" key="1">
    <citation type="submission" date="2020-09" db="EMBL/GenBank/DDBJ databases">
        <title>New species isolated from human feces.</title>
        <authorList>
            <person name="Kitahara M."/>
            <person name="Shigeno Y."/>
            <person name="Shime M."/>
            <person name="Matsumoto Y."/>
            <person name="Nakamura S."/>
            <person name="Motooka D."/>
            <person name="Fukuoka S."/>
            <person name="Nishikawa H."/>
            <person name="Benno Y."/>
        </authorList>
    </citation>
    <scope>NUCLEOTIDE SEQUENCE</scope>
    <source>
        <strain evidence="2">MM59</strain>
    </source>
</reference>
<dbReference type="AlphaFoldDB" id="A0A810QDP2"/>
<sequence length="80" mass="8905">MAEIFEFPPCGDEGAPAAGSRKELLAYLASVEEQIDQLNQQEPPGMSGEEYEAWADRHEELEDLADDLRDRLDELGGSHD</sequence>
<evidence type="ECO:0000313" key="2">
    <source>
        <dbReference type="EMBL" id="BCK83811.1"/>
    </source>
</evidence>
<dbReference type="KEGG" id="pfaa:MM59RIKEN_11300"/>
<gene>
    <name evidence="2" type="ORF">MM59RIKEN_11300</name>
</gene>
<keyword evidence="3" id="KW-1185">Reference proteome</keyword>
<proteinExistence type="predicted"/>
<dbReference type="RefSeq" id="WP_187028006.1">
    <property type="nucleotide sequence ID" value="NZ_AP023420.1"/>
</dbReference>
<protein>
    <submittedName>
        <fullName evidence="2">Uncharacterized protein</fullName>
    </submittedName>
</protein>
<feature type="coiled-coil region" evidence="1">
    <location>
        <begin position="21"/>
        <end position="78"/>
    </location>
</feature>
<evidence type="ECO:0000313" key="3">
    <source>
        <dbReference type="Proteomes" id="UP000679848"/>
    </source>
</evidence>